<dbReference type="Pfam" id="PF05985">
    <property type="entry name" value="EutC"/>
    <property type="match status" value="1"/>
</dbReference>
<evidence type="ECO:0000256" key="8">
    <source>
        <dbReference type="HAMAP-Rule" id="MF_00601"/>
    </source>
</evidence>
<keyword evidence="11" id="KW-1185">Reference proteome</keyword>
<dbReference type="FunFam" id="3.40.50.11240:FF:000001">
    <property type="entry name" value="Ethanolamine ammonia-lyase light chain"/>
    <property type="match status" value="1"/>
</dbReference>
<keyword evidence="3 8" id="KW-0170">Cobalt</keyword>
<evidence type="ECO:0000256" key="2">
    <source>
        <dbReference type="ARBA" id="ARBA00023239"/>
    </source>
</evidence>
<dbReference type="GO" id="GO:0006520">
    <property type="term" value="P:amino acid metabolic process"/>
    <property type="evidence" value="ECO:0007669"/>
    <property type="project" value="InterPro"/>
</dbReference>
<keyword evidence="2 8" id="KW-0456">Lyase</keyword>
<dbReference type="PANTHER" id="PTHR39330:SF1">
    <property type="entry name" value="ETHANOLAMINE AMMONIA-LYASE SMALL SUBUNIT"/>
    <property type="match status" value="1"/>
</dbReference>
<name>A0A9X8UKF4_9FIRM</name>
<comment type="similarity">
    <text evidence="8">Belongs to the EutC family.</text>
</comment>
<comment type="subcellular location">
    <subcellularLocation>
        <location evidence="8">Bacterial microcompartment</location>
    </subcellularLocation>
</comment>
<feature type="binding site" evidence="8">
    <location>
        <position position="254"/>
    </location>
    <ligand>
        <name>adenosylcob(III)alamin</name>
        <dbReference type="ChEBI" id="CHEBI:18408"/>
    </ligand>
</feature>
<dbReference type="GO" id="GO:0008851">
    <property type="term" value="F:ethanolamine ammonia-lyase activity"/>
    <property type="evidence" value="ECO:0007669"/>
    <property type="project" value="UniProtKB-UniRule"/>
</dbReference>
<dbReference type="InterPro" id="IPR042255">
    <property type="entry name" value="EutC_N"/>
</dbReference>
<evidence type="ECO:0000313" key="11">
    <source>
        <dbReference type="Proteomes" id="UP000294682"/>
    </source>
</evidence>
<accession>A0A9X8UKF4</accession>
<evidence type="ECO:0000256" key="3">
    <source>
        <dbReference type="ARBA" id="ARBA00023285"/>
    </source>
</evidence>
<comment type="cofactor">
    <cofactor evidence="8">
        <name>adenosylcob(III)alamin</name>
        <dbReference type="ChEBI" id="CHEBI:18408"/>
    </cofactor>
    <text evidence="8">Binds between the large and small subunits.</text>
</comment>
<comment type="caution">
    <text evidence="10">The sequence shown here is derived from an EMBL/GenBank/DDBJ whole genome shotgun (WGS) entry which is preliminary data.</text>
</comment>
<evidence type="ECO:0000256" key="7">
    <source>
        <dbReference type="ARBA" id="ARBA00069181"/>
    </source>
</evidence>
<dbReference type="AlphaFoldDB" id="A0A9X8UKF4"/>
<feature type="region of interest" description="Disordered" evidence="9">
    <location>
        <begin position="22"/>
        <end position="43"/>
    </location>
</feature>
<dbReference type="EC" id="4.3.1.7" evidence="6 8"/>
<dbReference type="Gene3D" id="1.10.30.40">
    <property type="entry name" value="Ethanolamine ammonia-lyase light chain (EutC), N-terminal domain"/>
    <property type="match status" value="1"/>
</dbReference>
<feature type="region of interest" description="Disordered" evidence="9">
    <location>
        <begin position="81"/>
        <end position="109"/>
    </location>
</feature>
<dbReference type="GO" id="GO:0031471">
    <property type="term" value="C:ethanolamine degradation polyhedral organelle"/>
    <property type="evidence" value="ECO:0007669"/>
    <property type="project" value="UniProtKB-UniRule"/>
</dbReference>
<sequence>MEDILEMITRAVMKELENLPPSDAAQVSASPAKGPSQAAPPAQEALRDLSGGALVDLTSDAMVDLTSAAMVDLTSAAHKAVPTLQNPQNPEALAGMKRRTPARIGVGKAGPRLRTDTMLTLRADHAVARDAVFRDVDPALLGELGLFSVQTLCQDRNEHLTRPDLGRRFSPETTNELKAKCRQAPQVQIYLSDGLSSQAVDANARDILPSLLDALRDYGITAGTPFFVRFGRVPAMDAVSEALGAEVTCVLIGERPGLATADSMSAYIAYKATVGMPEARRTVVSNIHKGGIPAVEAGAHIAGLIKTMLERKKSGVELQL</sequence>
<protein>
    <recommendedName>
        <fullName evidence="7 8">Ethanolamine ammonia-lyase small subunit</fullName>
        <shortName evidence="8">EAL small subunit</shortName>
        <ecNumber evidence="6 8">4.3.1.7</ecNumber>
    </recommendedName>
</protein>
<evidence type="ECO:0000256" key="5">
    <source>
        <dbReference type="ARBA" id="ARBA00052081"/>
    </source>
</evidence>
<dbReference type="InterPro" id="IPR009246">
    <property type="entry name" value="EutC"/>
</dbReference>
<dbReference type="HAMAP" id="MF_00601">
    <property type="entry name" value="EutC"/>
    <property type="match status" value="1"/>
</dbReference>
<dbReference type="RefSeq" id="WP_286170684.1">
    <property type="nucleotide sequence ID" value="NZ_SLUK01000002.1"/>
</dbReference>
<evidence type="ECO:0000256" key="9">
    <source>
        <dbReference type="SAM" id="MobiDB-lite"/>
    </source>
</evidence>
<evidence type="ECO:0000256" key="4">
    <source>
        <dbReference type="ARBA" id="ARBA00024446"/>
    </source>
</evidence>
<evidence type="ECO:0000313" key="10">
    <source>
        <dbReference type="EMBL" id="TCL44480.1"/>
    </source>
</evidence>
<dbReference type="Proteomes" id="UP000294682">
    <property type="component" value="Unassembled WGS sequence"/>
</dbReference>
<proteinExistence type="inferred from homology"/>
<comment type="catalytic activity">
    <reaction evidence="5 8">
        <text>ethanolamine = acetaldehyde + NH4(+)</text>
        <dbReference type="Rhea" id="RHEA:15313"/>
        <dbReference type="ChEBI" id="CHEBI:15343"/>
        <dbReference type="ChEBI" id="CHEBI:28938"/>
        <dbReference type="ChEBI" id="CHEBI:57603"/>
        <dbReference type="EC" id="4.3.1.7"/>
    </reaction>
</comment>
<keyword evidence="4 8" id="KW-1283">Bacterial microcompartment</keyword>
<comment type="subunit">
    <text evidence="8">The basic unit is a heterodimer which dimerizes to form tetramers. The heterotetramers trimerize; 6 large subunits form a core ring with 6 small subunits projecting outwards.</text>
</comment>
<comment type="function">
    <text evidence="8">Catalyzes the deamination of various vicinal amino-alcohols to oxo compounds. Allows this organism to utilize ethanolamine as the sole source of nitrogen and carbon in the presence of external vitamin B12.</text>
</comment>
<dbReference type="GO" id="GO:0009350">
    <property type="term" value="C:ethanolamine ammonia-lyase complex"/>
    <property type="evidence" value="ECO:0007669"/>
    <property type="project" value="UniProtKB-UniRule"/>
</dbReference>
<feature type="binding site" evidence="8">
    <location>
        <position position="233"/>
    </location>
    <ligand>
        <name>adenosylcob(III)alamin</name>
        <dbReference type="ChEBI" id="CHEBI:18408"/>
    </ligand>
</feature>
<evidence type="ECO:0000256" key="6">
    <source>
        <dbReference type="ARBA" id="ARBA00067005"/>
    </source>
</evidence>
<keyword evidence="1 8" id="KW-0846">Cobalamin</keyword>
<reference evidence="10 11" key="1">
    <citation type="submission" date="2019-03" db="EMBL/GenBank/DDBJ databases">
        <title>Genomic Encyclopedia of Type Strains, Phase IV (KMG-IV): sequencing the most valuable type-strain genomes for metagenomic binning, comparative biology and taxonomic classification.</title>
        <authorList>
            <person name="Goeker M."/>
        </authorList>
    </citation>
    <scope>NUCLEOTIDE SEQUENCE [LARGE SCALE GENOMIC DNA]</scope>
    <source>
        <strain evidence="10 11">DSM 100433</strain>
    </source>
</reference>
<dbReference type="GO" id="GO:0031419">
    <property type="term" value="F:cobalamin binding"/>
    <property type="evidence" value="ECO:0007669"/>
    <property type="project" value="UniProtKB-UniRule"/>
</dbReference>
<dbReference type="Gene3D" id="3.40.50.11240">
    <property type="entry name" value="Ethanolamine ammonia-lyase light chain (EutC)"/>
    <property type="match status" value="1"/>
</dbReference>
<dbReference type="PANTHER" id="PTHR39330">
    <property type="entry name" value="ETHANOLAMINE AMMONIA-LYASE LIGHT CHAIN"/>
    <property type="match status" value="1"/>
</dbReference>
<dbReference type="NCBIfam" id="NF003971">
    <property type="entry name" value="PRK05465.1"/>
    <property type="match status" value="1"/>
</dbReference>
<gene>
    <name evidence="8" type="primary">eutC</name>
    <name evidence="10" type="ORF">EDD78_10299</name>
</gene>
<comment type="pathway">
    <text evidence="8">Amine and polyamine degradation; ethanolamine degradation.</text>
</comment>
<organism evidence="10 11">
    <name type="scientific">Harryflintia acetispora</name>
    <dbReference type="NCBI Taxonomy" id="1849041"/>
    <lineage>
        <taxon>Bacteria</taxon>
        <taxon>Bacillati</taxon>
        <taxon>Bacillota</taxon>
        <taxon>Clostridia</taxon>
        <taxon>Eubacteriales</taxon>
        <taxon>Oscillospiraceae</taxon>
        <taxon>Harryflintia</taxon>
    </lineage>
</organism>
<dbReference type="GO" id="GO:0046336">
    <property type="term" value="P:ethanolamine catabolic process"/>
    <property type="evidence" value="ECO:0007669"/>
    <property type="project" value="UniProtKB-UniRule"/>
</dbReference>
<dbReference type="EMBL" id="SLUK01000002">
    <property type="protein sequence ID" value="TCL44480.1"/>
    <property type="molecule type" value="Genomic_DNA"/>
</dbReference>
<evidence type="ECO:0000256" key="1">
    <source>
        <dbReference type="ARBA" id="ARBA00022628"/>
    </source>
</evidence>
<dbReference type="InterPro" id="IPR042251">
    <property type="entry name" value="EutC_C"/>
</dbReference>